<evidence type="ECO:0000313" key="1">
    <source>
        <dbReference type="EnsemblPlants" id="Solyc00g016590.2.1.1.CDS"/>
    </source>
</evidence>
<dbReference type="Gramene" id="Solyc00g016590.2.1">
    <property type="protein sequence ID" value="Solyc00g016590.2.1.1.CDS"/>
    <property type="gene ID" value="Solyc00g016590.2"/>
</dbReference>
<accession>A0A494G8V6</accession>
<dbReference type="AlphaFoldDB" id="A0A494G8V6"/>
<organism evidence="1">
    <name type="scientific">Solanum lycopersicum</name>
    <name type="common">Tomato</name>
    <name type="synonym">Lycopersicon esculentum</name>
    <dbReference type="NCBI Taxonomy" id="4081"/>
    <lineage>
        <taxon>Eukaryota</taxon>
        <taxon>Viridiplantae</taxon>
        <taxon>Streptophyta</taxon>
        <taxon>Embryophyta</taxon>
        <taxon>Tracheophyta</taxon>
        <taxon>Spermatophyta</taxon>
        <taxon>Magnoliopsida</taxon>
        <taxon>eudicotyledons</taxon>
        <taxon>Gunneridae</taxon>
        <taxon>Pentapetalae</taxon>
        <taxon>asterids</taxon>
        <taxon>lamiids</taxon>
        <taxon>Solanales</taxon>
        <taxon>Solanaceae</taxon>
        <taxon>Solanoideae</taxon>
        <taxon>Solaneae</taxon>
        <taxon>Solanum</taxon>
        <taxon>Solanum subgen. Lycopersicon</taxon>
    </lineage>
</organism>
<dbReference type="Proteomes" id="UP000004994">
    <property type="component" value="Unassembled WGS sequence"/>
</dbReference>
<reference evidence="1" key="2">
    <citation type="submission" date="2019-04" db="UniProtKB">
        <authorList>
            <consortium name="EnsemblPlants"/>
        </authorList>
    </citation>
    <scope>IDENTIFICATION</scope>
    <source>
        <strain evidence="1">cv. Heinz 1706</strain>
    </source>
</reference>
<protein>
    <submittedName>
        <fullName evidence="1">Uncharacterized protein</fullName>
    </submittedName>
</protein>
<sequence>MLSKCDYGIPCRSHSTVCVVQGQRWHVTPDIIRPRVLPNGDEGIARNLVPPCMLSKGDNGIPRRRPSNHVCCRTDMRACHSRNLPIVCDVQRR</sequence>
<proteinExistence type="predicted"/>
<name>A0A494G8V6_SOLLC</name>
<keyword evidence="2" id="KW-1185">Reference proteome</keyword>
<dbReference type="EnsemblPlants" id="Solyc00g016590.2.1">
    <property type="protein sequence ID" value="Solyc00g016590.2.1.1.CDS"/>
    <property type="gene ID" value="Solyc00g016590.2"/>
</dbReference>
<dbReference type="InParanoid" id="A0A494G8V6"/>
<reference evidence="1" key="1">
    <citation type="journal article" date="2012" name="Nature">
        <title>The tomato genome sequence provides insights into fleshy fruit evolution.</title>
        <authorList>
            <consortium name="Tomato Genome Consortium"/>
        </authorList>
    </citation>
    <scope>NUCLEOTIDE SEQUENCE [LARGE SCALE GENOMIC DNA]</scope>
    <source>
        <strain evidence="1">cv. Heinz 1706</strain>
    </source>
</reference>
<evidence type="ECO:0000313" key="2">
    <source>
        <dbReference type="Proteomes" id="UP000004994"/>
    </source>
</evidence>